<dbReference type="AlphaFoldDB" id="A0A7R9BCQ6"/>
<dbReference type="PANTHER" id="PTHR16092">
    <property type="entry name" value="SEC3/SYNTAXIN-RELATED"/>
    <property type="match status" value="1"/>
</dbReference>
<evidence type="ECO:0000259" key="5">
    <source>
        <dbReference type="SMART" id="SM01313"/>
    </source>
</evidence>
<evidence type="ECO:0000313" key="7">
    <source>
        <dbReference type="Proteomes" id="UP000678499"/>
    </source>
</evidence>
<name>A0A7R9BCQ6_9CRUS</name>
<dbReference type="PANTHER" id="PTHR16092:SF14">
    <property type="entry name" value="EXOCYST COMPLEX COMPONENT 1 ISOFORM X1"/>
    <property type="match status" value="1"/>
</dbReference>
<dbReference type="GO" id="GO:0005546">
    <property type="term" value="F:phosphatidylinositol-4,5-bisphosphate binding"/>
    <property type="evidence" value="ECO:0007669"/>
    <property type="project" value="TreeGrafter"/>
</dbReference>
<gene>
    <name evidence="6" type="ORF">NMOB1V02_LOCUS657</name>
</gene>
<dbReference type="Gene3D" id="2.30.29.90">
    <property type="match status" value="1"/>
</dbReference>
<reference evidence="6" key="1">
    <citation type="submission" date="2020-11" db="EMBL/GenBank/DDBJ databases">
        <authorList>
            <person name="Tran Van P."/>
        </authorList>
    </citation>
    <scope>NUCLEOTIDE SEQUENCE</scope>
</reference>
<comment type="similarity">
    <text evidence="1">Belongs to the SEC3 family.</text>
</comment>
<evidence type="ECO:0000256" key="2">
    <source>
        <dbReference type="ARBA" id="ARBA00022448"/>
    </source>
</evidence>
<keyword evidence="2" id="KW-0813">Transport</keyword>
<organism evidence="6">
    <name type="scientific">Notodromas monacha</name>
    <dbReference type="NCBI Taxonomy" id="399045"/>
    <lineage>
        <taxon>Eukaryota</taxon>
        <taxon>Metazoa</taxon>
        <taxon>Ecdysozoa</taxon>
        <taxon>Arthropoda</taxon>
        <taxon>Crustacea</taxon>
        <taxon>Oligostraca</taxon>
        <taxon>Ostracoda</taxon>
        <taxon>Podocopa</taxon>
        <taxon>Podocopida</taxon>
        <taxon>Cypridocopina</taxon>
        <taxon>Cypridoidea</taxon>
        <taxon>Cyprididae</taxon>
        <taxon>Notodromas</taxon>
    </lineage>
</organism>
<dbReference type="Pfam" id="PF20654">
    <property type="entry name" value="Sec3_C-term"/>
    <property type="match status" value="1"/>
</dbReference>
<dbReference type="EMBL" id="OA882094">
    <property type="protein sequence ID" value="CAD7272735.1"/>
    <property type="molecule type" value="Genomic_DNA"/>
</dbReference>
<keyword evidence="3" id="KW-0268">Exocytosis</keyword>
<dbReference type="InterPro" id="IPR028258">
    <property type="entry name" value="Sec3-PIP2_bind"/>
</dbReference>
<evidence type="ECO:0000256" key="3">
    <source>
        <dbReference type="ARBA" id="ARBA00022483"/>
    </source>
</evidence>
<feature type="domain" description="Exocyst complex component Sec3 PIP2-binding N-terminal" evidence="5">
    <location>
        <begin position="38"/>
        <end position="125"/>
    </location>
</feature>
<keyword evidence="7" id="KW-1185">Reference proteome</keyword>
<keyword evidence="4" id="KW-0175">Coiled coil</keyword>
<evidence type="ECO:0000313" key="6">
    <source>
        <dbReference type="EMBL" id="CAD7272735.1"/>
    </source>
</evidence>
<dbReference type="InterPro" id="IPR048628">
    <property type="entry name" value="Sec3_C"/>
</dbReference>
<dbReference type="Pfam" id="PF09763">
    <property type="entry name" value="Sec3_CC"/>
    <property type="match status" value="1"/>
</dbReference>
<dbReference type="GO" id="GO:0000145">
    <property type="term" value="C:exocyst"/>
    <property type="evidence" value="ECO:0007669"/>
    <property type="project" value="InterPro"/>
</dbReference>
<dbReference type="GO" id="GO:0006887">
    <property type="term" value="P:exocytosis"/>
    <property type="evidence" value="ECO:0007669"/>
    <property type="project" value="UniProtKB-KW"/>
</dbReference>
<evidence type="ECO:0000256" key="4">
    <source>
        <dbReference type="ARBA" id="ARBA00023054"/>
    </source>
</evidence>
<evidence type="ECO:0000256" key="1">
    <source>
        <dbReference type="ARBA" id="ARBA00006518"/>
    </source>
</evidence>
<protein>
    <recommendedName>
        <fullName evidence="5">Exocyst complex component Sec3 PIP2-binding N-terminal domain-containing protein</fullName>
    </recommendedName>
</protein>
<accession>A0A7R9BCQ6</accession>
<proteinExistence type="inferred from homology"/>
<dbReference type="OrthoDB" id="27109at2759"/>
<dbReference type="GO" id="GO:0005886">
    <property type="term" value="C:plasma membrane"/>
    <property type="evidence" value="ECO:0007669"/>
    <property type="project" value="TreeGrafter"/>
</dbReference>
<dbReference type="Pfam" id="PF15277">
    <property type="entry name" value="Sec3-PIP2_bind"/>
    <property type="match status" value="1"/>
</dbReference>
<dbReference type="SMART" id="SM01313">
    <property type="entry name" value="Sec3-PIP2_bind"/>
    <property type="match status" value="1"/>
</dbReference>
<sequence length="957" mass="107815">MVIAETKHVDLREAIQKQSFIGPDETIVDVAQVAHANKKKKLSYLCIVANSKSEGYLLQVKLDGAVYKKKRSWLLENIQSFDGKNLRADNLELDFTSDKPYHWLFSDALERDSFIHSAHKACRRYCRKICPKFINVPEQLLESFLGPVIGDAIVNEKDADEDMRLLNFQLTELSEREEDDLLRLLDECEASGQAGLLEAEIFYQRLQEEASRLDDASLKSMVTPTVPEGRSESEIVVDHLEAAENDVSQVLKELDDYTSIVSAVYNKVILIEEKQRMIQTKNQNSRKLMILLQRFVSQLDVDPRDLQILSEADFSASESATKLCASAENLKIALRPSLPPGMEKLAAYQEQRKKHERVKNKFSQKLQLHLRNMFTHLTSMSIEGGVVRPVEELSLAGHSAIHRLLRPYTHLSLWLKDADPPAHEDLIKEYAKSVSRLYDRDIKQFFLDARKAIGAKGRGGRWENADFSGVSGAQQLVSEGVRGLIRGAKTVSGAVSSPSQAGASMMSGITNSRPPYESQLLGLDSEQFMVGSADDVARREVFDQMLDRLLSELQPVCLAEQNFCMKFFRLGGPVSSTSMSSSISQGSLASTATLGLVGPITGSRKGSLHTLDVGDGNSGLFHGNNSSQDSKVMTQELRKLMAALFPNLSEELGNFIQFYSDKVDGFNSMVLLVGLSEHVLKAQDTGSFLSVTFGSALIQAKRSLDKFMQAQLRSLAEFKPKNARKLGILPFIRNFESLVRTSEGIYGDCPRRADLDKWYAFLVEKIFETVERLASSEKVTHSRTYTGDVARMENYWYLWSVLSQVKIAALEGERKKSKELYNEALHRYVVEHFGQPLEKLNTFFEGVLALVAGGVREEEVCFRVAYSKSELRKVVALYPPKEVHKGLENLYVGLQRKLSVEANLMQVVWRGMQEEFLNQYKAIEDLIQRCYPDSRIQLEFTVEDILKFFSEIAQKHS</sequence>
<dbReference type="EMBL" id="CAJPEX010000057">
    <property type="protein sequence ID" value="CAG0912887.1"/>
    <property type="molecule type" value="Genomic_DNA"/>
</dbReference>
<dbReference type="Proteomes" id="UP000678499">
    <property type="component" value="Unassembled WGS sequence"/>
</dbReference>
<dbReference type="GO" id="GO:0006893">
    <property type="term" value="P:Golgi to plasma membrane transport"/>
    <property type="evidence" value="ECO:0007669"/>
    <property type="project" value="TreeGrafter"/>
</dbReference>
<dbReference type="InterPro" id="IPR019160">
    <property type="entry name" value="Sec3_CC"/>
</dbReference>